<comment type="similarity">
    <text evidence="1">Belongs to the glycosyltransferase 2 family.</text>
</comment>
<dbReference type="AlphaFoldDB" id="A0A931H3Z7"/>
<dbReference type="InterPro" id="IPR029044">
    <property type="entry name" value="Nucleotide-diphossugar_trans"/>
</dbReference>
<name>A0A931H3Z7_9BURK</name>
<dbReference type="InterPro" id="IPR027791">
    <property type="entry name" value="Galactosyl_T_C"/>
</dbReference>
<keyword evidence="7" id="KW-1185">Reference proteome</keyword>
<comment type="caution">
    <text evidence="6">The sequence shown here is derived from an EMBL/GenBank/DDBJ whole genome shotgun (WGS) entry which is preliminary data.</text>
</comment>
<evidence type="ECO:0000256" key="2">
    <source>
        <dbReference type="ARBA" id="ARBA00022676"/>
    </source>
</evidence>
<dbReference type="SUPFAM" id="SSF53448">
    <property type="entry name" value="Nucleotide-diphospho-sugar transferases"/>
    <property type="match status" value="1"/>
</dbReference>
<dbReference type="RefSeq" id="WP_196986066.1">
    <property type="nucleotide sequence ID" value="NZ_JADWYS010000001.1"/>
</dbReference>
<organism evidence="6 7">
    <name type="scientific">Caenimonas aquaedulcis</name>
    <dbReference type="NCBI Taxonomy" id="2793270"/>
    <lineage>
        <taxon>Bacteria</taxon>
        <taxon>Pseudomonadati</taxon>
        <taxon>Pseudomonadota</taxon>
        <taxon>Betaproteobacteria</taxon>
        <taxon>Burkholderiales</taxon>
        <taxon>Comamonadaceae</taxon>
        <taxon>Caenimonas</taxon>
    </lineage>
</organism>
<evidence type="ECO:0000313" key="7">
    <source>
        <dbReference type="Proteomes" id="UP000651050"/>
    </source>
</evidence>
<dbReference type="PANTHER" id="PTHR43179">
    <property type="entry name" value="RHAMNOSYLTRANSFERASE WBBL"/>
    <property type="match status" value="1"/>
</dbReference>
<dbReference type="Gene3D" id="3.90.550.10">
    <property type="entry name" value="Spore Coat Polysaccharide Biosynthesis Protein SpsA, Chain A"/>
    <property type="match status" value="1"/>
</dbReference>
<dbReference type="EMBL" id="JADWYS010000001">
    <property type="protein sequence ID" value="MBG9388191.1"/>
    <property type="molecule type" value="Genomic_DNA"/>
</dbReference>
<dbReference type="Pfam" id="PF00535">
    <property type="entry name" value="Glycos_transf_2"/>
    <property type="match status" value="1"/>
</dbReference>
<dbReference type="GO" id="GO:0016757">
    <property type="term" value="F:glycosyltransferase activity"/>
    <property type="evidence" value="ECO:0007669"/>
    <property type="project" value="UniProtKB-KW"/>
</dbReference>
<evidence type="ECO:0000259" key="5">
    <source>
        <dbReference type="Pfam" id="PF02709"/>
    </source>
</evidence>
<feature type="domain" description="Galactosyltransferase C-terminal" evidence="5">
    <location>
        <begin position="488"/>
        <end position="534"/>
    </location>
</feature>
<evidence type="ECO:0000313" key="6">
    <source>
        <dbReference type="EMBL" id="MBG9388191.1"/>
    </source>
</evidence>
<evidence type="ECO:0000256" key="3">
    <source>
        <dbReference type="ARBA" id="ARBA00022679"/>
    </source>
</evidence>
<dbReference type="Proteomes" id="UP000651050">
    <property type="component" value="Unassembled WGS sequence"/>
</dbReference>
<reference evidence="6" key="1">
    <citation type="submission" date="2020-11" db="EMBL/GenBank/DDBJ databases">
        <title>Bacterial whole genome sequence for Caenimonas sp. DR4.4.</title>
        <authorList>
            <person name="Le V."/>
            <person name="Ko S.-R."/>
            <person name="Ahn C.-Y."/>
            <person name="Oh H.-M."/>
        </authorList>
    </citation>
    <scope>NUCLEOTIDE SEQUENCE</scope>
    <source>
        <strain evidence="6">DR4.4</strain>
    </source>
</reference>
<dbReference type="InterPro" id="IPR001173">
    <property type="entry name" value="Glyco_trans_2-like"/>
</dbReference>
<feature type="domain" description="Glycosyltransferase 2-like" evidence="4">
    <location>
        <begin position="325"/>
        <end position="464"/>
    </location>
</feature>
<accession>A0A931H3Z7</accession>
<evidence type="ECO:0000259" key="4">
    <source>
        <dbReference type="Pfam" id="PF00535"/>
    </source>
</evidence>
<proteinExistence type="inferred from homology"/>
<dbReference type="PANTHER" id="PTHR43179:SF12">
    <property type="entry name" value="GALACTOFURANOSYLTRANSFERASE GLFT2"/>
    <property type="match status" value="1"/>
</dbReference>
<sequence length="839" mass="92368">MLQQCLSPLVIRGGFAWGWATGPIKPLPVHLWVDGRHVATEFTGIELPADCHAVCGRPPEPRSGFKFALPSPVLDGFPHDLNVGIRLDHDDGVHGEVQTWRSGPVRGEVRQQGRSFNGTVWFDSAKPGRVNLDVRDEAGRLLLRHPLSISPTPDPQGYAASYTVPCESLPPTPLHFECRGQPLRGSPLTRRVSVVGTVESITVSGIRGWAFDGADANSPLELCLRVDGRVCAWFRPNALRPELAARLAHPTGLIGFFVRLPEGIADGKQHRVEVVAADDGQLLSKGQQFVRFERGWIPAALPRLRASASVRRRAPASPLDKPEVTVVILNRNGAEVLDSMLESWTRYSSTVAAEIIVIDHASEDDSLRMLKRWESGLDLRVVALDHNASFSASCNRGAKLARADTLFFLNNDIIWLHDGLPRLLESLRDERVGIVGMKLIKEVGESRHALQPANEVQHLGIRFKLHNGGYWPYEVAPSPLRADQEHSPQAVPAVTGAAMLCRKSDFEAVGGFDPAYFYGYEDVEFCLRLSQRLGKLVVSRNDVCALHRHGHTRLSGRDMSIVDRVQANASVLASQTALWTKQAYWRSLLQGDGFITNEPFTLGVVADPSPGDEMQQLAAQILSEFPHARVVFFQPGSNWKDAGDIHVLIVGSHDYDIRSLHGARADLLTLAWIRDKPARWKDAPWWQDFGGSFGRGQSSVNFAGGLLDRTRWRLRVAIHVPLGAEEVAGTSELAEVARALRLSLSEAGSPCWVVPLEHWSDDAVMADVCITLCALQKSGSGPVPSLASDTLNVMWLVQEGSSIPESASKAKCLVTREAPTYEWLQEAMRDRIGRTFHPS</sequence>
<protein>
    <submittedName>
        <fullName evidence="6">Glycosyltransferase family 2 protein</fullName>
    </submittedName>
</protein>
<evidence type="ECO:0000256" key="1">
    <source>
        <dbReference type="ARBA" id="ARBA00006739"/>
    </source>
</evidence>
<gene>
    <name evidence="6" type="ORF">I5803_09180</name>
</gene>
<keyword evidence="2" id="KW-0328">Glycosyltransferase</keyword>
<dbReference type="Pfam" id="PF02709">
    <property type="entry name" value="Glyco_transf_7C"/>
    <property type="match status" value="1"/>
</dbReference>
<keyword evidence="3" id="KW-0808">Transferase</keyword>